<dbReference type="Pfam" id="PF13715">
    <property type="entry name" value="CarbopepD_reg_2"/>
    <property type="match status" value="1"/>
</dbReference>
<protein>
    <submittedName>
        <fullName evidence="1">Carboxypeptidase-like regulatory domain-containing protein</fullName>
    </submittedName>
</protein>
<gene>
    <name evidence="1" type="ORF">ACFQ1R_07670</name>
</gene>
<dbReference type="EMBL" id="JBHTJI010000001">
    <property type="protein sequence ID" value="MFD0989969.1"/>
    <property type="molecule type" value="Genomic_DNA"/>
</dbReference>
<reference evidence="2" key="1">
    <citation type="journal article" date="2019" name="Int. J. Syst. Evol. Microbiol.">
        <title>The Global Catalogue of Microorganisms (GCM) 10K type strain sequencing project: providing services to taxonomists for standard genome sequencing and annotation.</title>
        <authorList>
            <consortium name="The Broad Institute Genomics Platform"/>
            <consortium name="The Broad Institute Genome Sequencing Center for Infectious Disease"/>
            <person name="Wu L."/>
            <person name="Ma J."/>
        </authorList>
    </citation>
    <scope>NUCLEOTIDE SEQUENCE [LARGE SCALE GENOMIC DNA]</scope>
    <source>
        <strain evidence="2">CCUG 62414</strain>
    </source>
</reference>
<dbReference type="RefSeq" id="WP_379925551.1">
    <property type="nucleotide sequence ID" value="NZ_JBHTJI010000001.1"/>
</dbReference>
<evidence type="ECO:0000313" key="2">
    <source>
        <dbReference type="Proteomes" id="UP001597061"/>
    </source>
</evidence>
<proteinExistence type="predicted"/>
<organism evidence="1 2">
    <name type="scientific">Mariniflexile jejuense</name>
    <dbReference type="NCBI Taxonomy" id="1173582"/>
    <lineage>
        <taxon>Bacteria</taxon>
        <taxon>Pseudomonadati</taxon>
        <taxon>Bacteroidota</taxon>
        <taxon>Flavobacteriia</taxon>
        <taxon>Flavobacteriales</taxon>
        <taxon>Flavobacteriaceae</taxon>
        <taxon>Mariniflexile</taxon>
    </lineage>
</organism>
<evidence type="ECO:0000313" key="1">
    <source>
        <dbReference type="EMBL" id="MFD0989969.1"/>
    </source>
</evidence>
<keyword evidence="2" id="KW-1185">Reference proteome</keyword>
<sequence length="504" mass="59023">MKYFYMIFIFSSLYSISQESINAKILDSTSKKPIPFATISINNNSGVISNDTGEFSMYLNKESFEKDSLTIRCLGYESKHYLLKTFRDSIILLNPKSIELNEILVSNKNYSVEEILEKSKENLAHNYDFDFTKSKLFFRSSYTTNILKNEVVIKKTTIPEFNQKFIDSLLNALPKNTDDYTEILANLYGKAGQNDFQKLDIIKASHLFDKRKEMSFEAYEDRISTILKKSIKRDSYFKIKSGILGTKQEIDESFFDSEKKEKPDETEAFIEQKKKQEQERKNNFLKYKKSTISKLQHDSFTFENSDLNFLEKPNRYNFKIEDYSFLNNDFVYKISFTPKRSEDYKGVLYINTDDFAIIRVDYENVKNLKSFNLFGISYNAYLKKGTLIYAKNASNKYALKYTDVEEGNKFGIKRPLSIIEKNKHTKGRRKQNELSSNIHFIVSNTEKKELVIFENEPITETVFTNFQEKPKVTPVSLSKYDPDFWKGETIIEPNQAIKDFKSLK</sequence>
<name>A0ABW3JJ33_9FLAO</name>
<accession>A0ABW3JJ33</accession>
<comment type="caution">
    <text evidence="1">The sequence shown here is derived from an EMBL/GenBank/DDBJ whole genome shotgun (WGS) entry which is preliminary data.</text>
</comment>
<dbReference type="Proteomes" id="UP001597061">
    <property type="component" value="Unassembled WGS sequence"/>
</dbReference>